<comment type="caution">
    <text evidence="9">The sequence shown here is derived from an EMBL/GenBank/DDBJ whole genome shotgun (WGS) entry which is preliminary data.</text>
</comment>
<dbReference type="EMBL" id="LQYV01000056">
    <property type="protein sequence ID" value="KYD27215.1"/>
    <property type="molecule type" value="Genomic_DNA"/>
</dbReference>
<reference evidence="9 10" key="1">
    <citation type="submission" date="2016-01" db="EMBL/GenBank/DDBJ databases">
        <title>Draft Genome Sequences of Seven Thermophilic Sporeformers Isolated from Foods.</title>
        <authorList>
            <person name="Berendsen E.M."/>
            <person name="Wells-Bennik M.H."/>
            <person name="Krawcyk A.O."/>
            <person name="De Jong A."/>
            <person name="Holsappel S."/>
            <person name="Eijlander R.T."/>
            <person name="Kuipers O.P."/>
        </authorList>
    </citation>
    <scope>NUCLEOTIDE SEQUENCE [LARGE SCALE GENOMIC DNA]</scope>
    <source>
        <strain evidence="9 10">B4109</strain>
    </source>
</reference>
<keyword evidence="6 8" id="KW-1133">Transmembrane helix</keyword>
<evidence type="ECO:0000256" key="4">
    <source>
        <dbReference type="ARBA" id="ARBA00022475"/>
    </source>
</evidence>
<feature type="transmembrane region" description="Helical" evidence="8">
    <location>
        <begin position="74"/>
        <end position="92"/>
    </location>
</feature>
<comment type="similarity">
    <text evidence="2">Belongs to the AzlC family.</text>
</comment>
<name>A0A150MSA7_GEOSE</name>
<accession>A0A150MSA7</accession>
<sequence length="222" mass="23916">METTWEASKMAPFRQGVQAGVAIAIGYTPIALAFGLLAKTTGLMLGETVLMSLVVFAGASQYIALSLIAAGTGALEIVLTTFILILSARLFFTCRKDGRSCWLRCCRLSSFNGWRKKEETAMNSTIVWMIIGMGVVTYLPRLLPFVLLGRIQLPPFWQGVLKNVPYAVLGALIIPDVFFIQDDVVFGAIGFAAAVIAAWFGANVMVVVLAAVAVLSLYSLVV</sequence>
<feature type="transmembrane region" description="Helical" evidence="8">
    <location>
        <begin position="125"/>
        <end position="143"/>
    </location>
</feature>
<evidence type="ECO:0000256" key="3">
    <source>
        <dbReference type="ARBA" id="ARBA00022448"/>
    </source>
</evidence>
<feature type="transmembrane region" description="Helical" evidence="8">
    <location>
        <begin position="49"/>
        <end position="68"/>
    </location>
</feature>
<proteinExistence type="inferred from homology"/>
<dbReference type="AlphaFoldDB" id="A0A150MSA7"/>
<keyword evidence="7 8" id="KW-0472">Membrane</keyword>
<evidence type="ECO:0000313" key="9">
    <source>
        <dbReference type="EMBL" id="KYD27215.1"/>
    </source>
</evidence>
<protein>
    <recommendedName>
        <fullName evidence="11">Branched-chain amino acid transporter</fullName>
    </recommendedName>
</protein>
<keyword evidence="3" id="KW-0813">Transport</keyword>
<dbReference type="PANTHER" id="PTHR34979:SF1">
    <property type="entry name" value="INNER MEMBRANE PROTEIN YGAZ"/>
    <property type="match status" value="1"/>
</dbReference>
<keyword evidence="4" id="KW-1003">Cell membrane</keyword>
<feature type="transmembrane region" description="Helical" evidence="8">
    <location>
        <begin position="16"/>
        <end position="37"/>
    </location>
</feature>
<dbReference type="GO" id="GO:1903785">
    <property type="term" value="P:L-valine transmembrane transport"/>
    <property type="evidence" value="ECO:0007669"/>
    <property type="project" value="TreeGrafter"/>
</dbReference>
<evidence type="ECO:0000256" key="1">
    <source>
        <dbReference type="ARBA" id="ARBA00004651"/>
    </source>
</evidence>
<dbReference type="PATRIC" id="fig|1422.18.peg.3137"/>
<evidence type="ECO:0000256" key="7">
    <source>
        <dbReference type="ARBA" id="ARBA00023136"/>
    </source>
</evidence>
<feature type="transmembrane region" description="Helical" evidence="8">
    <location>
        <begin position="192"/>
        <end position="218"/>
    </location>
</feature>
<dbReference type="InterPro" id="IPR008407">
    <property type="entry name" value="Brnchd-chn_aa_trnsp_AzlD"/>
</dbReference>
<evidence type="ECO:0000256" key="2">
    <source>
        <dbReference type="ARBA" id="ARBA00010735"/>
    </source>
</evidence>
<dbReference type="GO" id="GO:0005886">
    <property type="term" value="C:plasma membrane"/>
    <property type="evidence" value="ECO:0007669"/>
    <property type="project" value="UniProtKB-SubCell"/>
</dbReference>
<comment type="subcellular location">
    <subcellularLocation>
        <location evidence="1">Cell membrane</location>
        <topology evidence="1">Multi-pass membrane protein</topology>
    </subcellularLocation>
</comment>
<evidence type="ECO:0000256" key="5">
    <source>
        <dbReference type="ARBA" id="ARBA00022692"/>
    </source>
</evidence>
<dbReference type="Proteomes" id="UP000075424">
    <property type="component" value="Unassembled WGS sequence"/>
</dbReference>
<organism evidence="9 10">
    <name type="scientific">Geobacillus stearothermophilus</name>
    <name type="common">Bacillus stearothermophilus</name>
    <dbReference type="NCBI Taxonomy" id="1422"/>
    <lineage>
        <taxon>Bacteria</taxon>
        <taxon>Bacillati</taxon>
        <taxon>Bacillota</taxon>
        <taxon>Bacilli</taxon>
        <taxon>Bacillales</taxon>
        <taxon>Anoxybacillaceae</taxon>
        <taxon>Geobacillus</taxon>
    </lineage>
</organism>
<feature type="transmembrane region" description="Helical" evidence="8">
    <location>
        <begin position="163"/>
        <end position="180"/>
    </location>
</feature>
<dbReference type="InterPro" id="IPR011606">
    <property type="entry name" value="Brnchd-chn_aa_trnsp_permease"/>
</dbReference>
<evidence type="ECO:0000256" key="6">
    <source>
        <dbReference type="ARBA" id="ARBA00022989"/>
    </source>
</evidence>
<dbReference type="Pfam" id="PF03591">
    <property type="entry name" value="AzlC"/>
    <property type="match status" value="1"/>
</dbReference>
<gene>
    <name evidence="9" type="ORF">B4109_0585</name>
</gene>
<dbReference type="PANTHER" id="PTHR34979">
    <property type="entry name" value="INNER MEMBRANE PROTEIN YGAZ"/>
    <property type="match status" value="1"/>
</dbReference>
<evidence type="ECO:0000313" key="10">
    <source>
        <dbReference type="Proteomes" id="UP000075424"/>
    </source>
</evidence>
<evidence type="ECO:0000256" key="8">
    <source>
        <dbReference type="SAM" id="Phobius"/>
    </source>
</evidence>
<evidence type="ECO:0008006" key="11">
    <source>
        <dbReference type="Google" id="ProtNLM"/>
    </source>
</evidence>
<dbReference type="Pfam" id="PF05437">
    <property type="entry name" value="AzlD"/>
    <property type="match status" value="1"/>
</dbReference>
<keyword evidence="5 8" id="KW-0812">Transmembrane</keyword>